<dbReference type="Pfam" id="PF00571">
    <property type="entry name" value="CBS"/>
    <property type="match status" value="2"/>
</dbReference>
<feature type="domain" description="CBS" evidence="3">
    <location>
        <begin position="12"/>
        <end position="70"/>
    </location>
</feature>
<evidence type="ECO:0000313" key="4">
    <source>
        <dbReference type="EMBL" id="AIY89359.1"/>
    </source>
</evidence>
<protein>
    <submittedName>
        <fullName evidence="4">Signal transduction protein with CBS domain</fullName>
    </submittedName>
</protein>
<dbReference type="InterPro" id="IPR003115">
    <property type="entry name" value="ParB_N"/>
</dbReference>
<evidence type="ECO:0000256" key="1">
    <source>
        <dbReference type="ARBA" id="ARBA00023122"/>
    </source>
</evidence>
<accession>A0A0A7GBG6</accession>
<dbReference type="SUPFAM" id="SSF110849">
    <property type="entry name" value="ParB/Sulfiredoxin"/>
    <property type="match status" value="1"/>
</dbReference>
<dbReference type="InterPro" id="IPR046342">
    <property type="entry name" value="CBS_dom_sf"/>
</dbReference>
<evidence type="ECO:0000313" key="5">
    <source>
        <dbReference type="Proteomes" id="UP000030624"/>
    </source>
</evidence>
<sequence length="262" mass="29885">MFPVKQKVADYMTRNVITLRPDNTVEEAIDIIEKTGHDGFPVVDENGKLVGYISSMDLLRKDLNARIKDVMTRSLYVAREYMDLKDVARVMFRTGHSKLPVVDDKGRIKGIITNTDIIRSQIERADPTKVSKLKETIEKVHGTKVRVYNGDVEVDRLIPTQTKIYADELRGRIYELRRGLAEPVVVIKKGGKLFLVDGHHRAVAAKKIGMEKLDAYILEVPENVELGMEKLVRKKKIKSIRDIEIIEDVPHPLVEITFKNSK</sequence>
<dbReference type="KEGG" id="gac:GACE_0303"/>
<dbReference type="RefSeq" id="WP_048090591.1">
    <property type="nucleotide sequence ID" value="NZ_CP009552.1"/>
</dbReference>
<proteinExistence type="predicted"/>
<dbReference type="PROSITE" id="PS51371">
    <property type="entry name" value="CBS"/>
    <property type="match status" value="2"/>
</dbReference>
<reference evidence="4 5" key="1">
    <citation type="journal article" date="2015" name="Appl. Environ. Microbiol.">
        <title>The Geoglobus acetivorans genome: Fe(III) reduction, acetate utilization, autotrophic growth, and degradation of aromatic compounds in a hyperthermophilic archaeon.</title>
        <authorList>
            <person name="Mardanov A.V."/>
            <person name="Slododkina G.B."/>
            <person name="Slobodkin A.I."/>
            <person name="Beletsky A.V."/>
            <person name="Gavrilov S.N."/>
            <person name="Kublanov I.V."/>
            <person name="Bonch-Osmolovskaya E.A."/>
            <person name="Skryabin K.G."/>
            <person name="Ravin N.V."/>
        </authorList>
    </citation>
    <scope>NUCLEOTIDE SEQUENCE [LARGE SCALE GENOMIC DNA]</scope>
    <source>
        <strain evidence="4 5">SBH6</strain>
    </source>
</reference>
<dbReference type="InterPro" id="IPR036086">
    <property type="entry name" value="ParB/Sulfiredoxin_sf"/>
</dbReference>
<dbReference type="GeneID" id="24796902"/>
<dbReference type="Proteomes" id="UP000030624">
    <property type="component" value="Chromosome"/>
</dbReference>
<dbReference type="EMBL" id="CP009552">
    <property type="protein sequence ID" value="AIY89359.1"/>
    <property type="molecule type" value="Genomic_DNA"/>
</dbReference>
<name>A0A0A7GBG6_GEOAI</name>
<dbReference type="InterPro" id="IPR051257">
    <property type="entry name" value="Diverse_CBS-Domain"/>
</dbReference>
<dbReference type="PANTHER" id="PTHR43080">
    <property type="entry name" value="CBS DOMAIN-CONTAINING PROTEIN CBSX3, MITOCHONDRIAL"/>
    <property type="match status" value="1"/>
</dbReference>
<dbReference type="eggNOG" id="arCOG00622">
    <property type="taxonomic scope" value="Archaea"/>
</dbReference>
<dbReference type="Gene3D" id="3.10.580.10">
    <property type="entry name" value="CBS-domain"/>
    <property type="match status" value="2"/>
</dbReference>
<evidence type="ECO:0000259" key="3">
    <source>
        <dbReference type="PROSITE" id="PS51371"/>
    </source>
</evidence>
<keyword evidence="1 2" id="KW-0129">CBS domain</keyword>
<evidence type="ECO:0000256" key="2">
    <source>
        <dbReference type="PROSITE-ProRule" id="PRU00703"/>
    </source>
</evidence>
<dbReference type="SMART" id="SM00116">
    <property type="entry name" value="CBS"/>
    <property type="match status" value="2"/>
</dbReference>
<dbReference type="SUPFAM" id="SSF54631">
    <property type="entry name" value="CBS-domain pair"/>
    <property type="match status" value="1"/>
</dbReference>
<dbReference type="InterPro" id="IPR000644">
    <property type="entry name" value="CBS_dom"/>
</dbReference>
<dbReference type="HOGENOM" id="CLU_982154_0_0_2"/>
<gene>
    <name evidence="4" type="ORF">GACE_0303</name>
</gene>
<organism evidence="4 5">
    <name type="scientific">Geoglobus acetivorans</name>
    <dbReference type="NCBI Taxonomy" id="565033"/>
    <lineage>
        <taxon>Archaea</taxon>
        <taxon>Methanobacteriati</taxon>
        <taxon>Methanobacteriota</taxon>
        <taxon>Archaeoglobi</taxon>
        <taxon>Archaeoglobales</taxon>
        <taxon>Archaeoglobaceae</taxon>
        <taxon>Geoglobus</taxon>
    </lineage>
</organism>
<dbReference type="InterPro" id="IPR016427">
    <property type="entry name" value="UCP004699_CBS/ParB"/>
</dbReference>
<dbReference type="SMART" id="SM00470">
    <property type="entry name" value="ParB"/>
    <property type="match status" value="1"/>
</dbReference>
<dbReference type="Gene3D" id="3.90.1530.10">
    <property type="entry name" value="Conserved hypothetical protein from pyrococcus furiosus pfu- 392566-001, ParB domain"/>
    <property type="match status" value="1"/>
</dbReference>
<dbReference type="AlphaFoldDB" id="A0A0A7GBG6"/>
<dbReference type="PIRSF" id="PIRSF004699">
    <property type="entry name" value="UCP004699_CBS_ParB"/>
    <property type="match status" value="1"/>
</dbReference>
<feature type="domain" description="CBS" evidence="3">
    <location>
        <begin position="71"/>
        <end position="128"/>
    </location>
</feature>
<dbReference type="STRING" id="565033.GACE_0303"/>
<dbReference type="PANTHER" id="PTHR43080:SF2">
    <property type="entry name" value="CBS DOMAIN-CONTAINING PROTEIN"/>
    <property type="match status" value="1"/>
</dbReference>